<evidence type="ECO:0000313" key="5">
    <source>
        <dbReference type="Proteomes" id="UP000028349"/>
    </source>
</evidence>
<proteinExistence type="predicted"/>
<reference evidence="4 5" key="1">
    <citation type="submission" date="2014-07" db="EMBL/GenBank/DDBJ databases">
        <authorList>
            <person name="Pisani N.G."/>
            <person name="Newman J.D."/>
        </authorList>
    </citation>
    <scope>NUCLEOTIDE SEQUENCE [LARGE SCALE GENOMIC DNA]</scope>
    <source>
        <strain evidence="4 5">LMG 24720</strain>
    </source>
</reference>
<keyword evidence="1" id="KW-0479">Metal-binding</keyword>
<dbReference type="EMBL" id="JPEP01000002">
    <property type="protein sequence ID" value="KEY19047.1"/>
    <property type="molecule type" value="Genomic_DNA"/>
</dbReference>
<sequence>MEATDDASSKTATIVTIENMKFNPATITLNKGEKVTFINKDIVAHNATETKNSWASPMLANGQSWTFAPEKTSNYYCTVHVVMKGKIIVK</sequence>
<feature type="domain" description="Blue (type 1) copper" evidence="3">
    <location>
        <begin position="13"/>
        <end position="90"/>
    </location>
</feature>
<comment type="caution">
    <text evidence="4">The sequence shown here is derived from an EMBL/GenBank/DDBJ whole genome shotgun (WGS) entry which is preliminary data.</text>
</comment>
<gene>
    <name evidence="4" type="ORF">HY04_11450</name>
</gene>
<dbReference type="Proteomes" id="UP000028349">
    <property type="component" value="Unassembled WGS sequence"/>
</dbReference>
<dbReference type="Gene3D" id="2.60.40.420">
    <property type="entry name" value="Cupredoxins - blue copper proteins"/>
    <property type="match status" value="1"/>
</dbReference>
<dbReference type="InterPro" id="IPR000923">
    <property type="entry name" value="BlueCu_1"/>
</dbReference>
<organism evidence="4 5">
    <name type="scientific">Kaistella antarctica</name>
    <dbReference type="NCBI Taxonomy" id="266748"/>
    <lineage>
        <taxon>Bacteria</taxon>
        <taxon>Pseudomonadati</taxon>
        <taxon>Bacteroidota</taxon>
        <taxon>Flavobacteriia</taxon>
        <taxon>Flavobacteriales</taxon>
        <taxon>Weeksellaceae</taxon>
        <taxon>Chryseobacterium group</taxon>
        <taxon>Kaistella</taxon>
    </lineage>
</organism>
<evidence type="ECO:0000256" key="1">
    <source>
        <dbReference type="ARBA" id="ARBA00022723"/>
    </source>
</evidence>
<dbReference type="PANTHER" id="PTHR36507:SF1">
    <property type="entry name" value="BLL1555 PROTEIN"/>
    <property type="match status" value="1"/>
</dbReference>
<dbReference type="InterPro" id="IPR008972">
    <property type="entry name" value="Cupredoxin"/>
</dbReference>
<evidence type="ECO:0000256" key="2">
    <source>
        <dbReference type="ARBA" id="ARBA00023008"/>
    </source>
</evidence>
<keyword evidence="2" id="KW-0186">Copper</keyword>
<dbReference type="Pfam" id="PF00127">
    <property type="entry name" value="Copper-bind"/>
    <property type="match status" value="1"/>
</dbReference>
<evidence type="ECO:0000313" key="4">
    <source>
        <dbReference type="EMBL" id="KEY19047.1"/>
    </source>
</evidence>
<accession>A0ABR4TYM3</accession>
<protein>
    <recommendedName>
        <fullName evidence="3">Blue (type 1) copper domain-containing protein</fullName>
    </recommendedName>
</protein>
<dbReference type="PANTHER" id="PTHR36507">
    <property type="entry name" value="BLL1555 PROTEIN"/>
    <property type="match status" value="1"/>
</dbReference>
<evidence type="ECO:0000259" key="3">
    <source>
        <dbReference type="Pfam" id="PF00127"/>
    </source>
</evidence>
<name>A0ABR4TYM3_9FLAO</name>
<dbReference type="InterPro" id="IPR052721">
    <property type="entry name" value="ET_Amicyanin"/>
</dbReference>
<keyword evidence="5" id="KW-1185">Reference proteome</keyword>
<dbReference type="SUPFAM" id="SSF49503">
    <property type="entry name" value="Cupredoxins"/>
    <property type="match status" value="1"/>
</dbReference>